<dbReference type="SUPFAM" id="SSF52540">
    <property type="entry name" value="P-loop containing nucleoside triphosphate hydrolases"/>
    <property type="match status" value="1"/>
</dbReference>
<organism evidence="6 7">
    <name type="scientific">Byssochlamys spectabilis</name>
    <name type="common">Paecilomyces variotii</name>
    <dbReference type="NCBI Taxonomy" id="264951"/>
    <lineage>
        <taxon>Eukaryota</taxon>
        <taxon>Fungi</taxon>
        <taxon>Dikarya</taxon>
        <taxon>Ascomycota</taxon>
        <taxon>Pezizomycotina</taxon>
        <taxon>Eurotiomycetes</taxon>
        <taxon>Eurotiomycetidae</taxon>
        <taxon>Eurotiales</taxon>
        <taxon>Thermoascaceae</taxon>
        <taxon>Paecilomyces</taxon>
    </lineage>
</organism>
<evidence type="ECO:0000259" key="5">
    <source>
        <dbReference type="Pfam" id="PF05191"/>
    </source>
</evidence>
<sequence>MGRSDDISSIQSTLSDLEQRASTLESKISVGDTGPKNGPIDKHIRIALVGPPGSGKSTQATKLKNKFCICHLPIGQVLRSQISRGTPGVKSARDVMGHSSLVTDETMIDLIRDEINNNKECKNGFVLDDFPRNLTEARLLDQMLESQNQRLHHAIELGVSDTGLLESRITGRLTHLASGRLYHTIFHPPKEYMKDDITGEPLVHRPDDTVKNTRDRLNIYRERMTLIPDYYKRKGIWREVDGSQGEGQVFNSILREIEREGS</sequence>
<protein>
    <submittedName>
        <fullName evidence="6">Adenylate kinase</fullName>
    </submittedName>
</protein>
<dbReference type="GO" id="GO:0004017">
    <property type="term" value="F:AMP kinase activity"/>
    <property type="evidence" value="ECO:0007669"/>
    <property type="project" value="InterPro"/>
</dbReference>
<proteinExistence type="inferred from homology"/>
<dbReference type="EMBL" id="RCNU01000002">
    <property type="protein sequence ID" value="RWQ98644.1"/>
    <property type="molecule type" value="Genomic_DNA"/>
</dbReference>
<evidence type="ECO:0000313" key="7">
    <source>
        <dbReference type="Proteomes" id="UP000283841"/>
    </source>
</evidence>
<dbReference type="FunFam" id="3.40.50.300:FF:000106">
    <property type="entry name" value="Adenylate kinase mitochondrial"/>
    <property type="match status" value="1"/>
</dbReference>
<evidence type="ECO:0000256" key="1">
    <source>
        <dbReference type="ARBA" id="ARBA00022679"/>
    </source>
</evidence>
<dbReference type="CDD" id="cd01428">
    <property type="entry name" value="ADK"/>
    <property type="match status" value="1"/>
</dbReference>
<dbReference type="InterPro" id="IPR006259">
    <property type="entry name" value="Adenyl_kin_sub"/>
</dbReference>
<name>A0A443I3I1_BYSSP</name>
<evidence type="ECO:0000256" key="3">
    <source>
        <dbReference type="ARBA" id="ARBA00022777"/>
    </source>
</evidence>
<dbReference type="Gene3D" id="3.40.50.300">
    <property type="entry name" value="P-loop containing nucleotide triphosphate hydrolases"/>
    <property type="match status" value="1"/>
</dbReference>
<dbReference type="Pfam" id="PF05191">
    <property type="entry name" value="ADK_lid"/>
    <property type="match status" value="1"/>
</dbReference>
<keyword evidence="7" id="KW-1185">Reference proteome</keyword>
<dbReference type="AlphaFoldDB" id="A0A443I3I1"/>
<dbReference type="Pfam" id="PF00406">
    <property type="entry name" value="ADK"/>
    <property type="match status" value="1"/>
</dbReference>
<dbReference type="InterPro" id="IPR007862">
    <property type="entry name" value="Adenylate_kinase_lid-dom"/>
</dbReference>
<dbReference type="GO" id="GO:0005524">
    <property type="term" value="F:ATP binding"/>
    <property type="evidence" value="ECO:0007669"/>
    <property type="project" value="InterPro"/>
</dbReference>
<comment type="caution">
    <text evidence="6">The sequence shown here is derived from an EMBL/GenBank/DDBJ whole genome shotgun (WGS) entry which is preliminary data.</text>
</comment>
<evidence type="ECO:0000313" key="6">
    <source>
        <dbReference type="EMBL" id="RWQ98644.1"/>
    </source>
</evidence>
<dbReference type="HAMAP" id="MF_00235">
    <property type="entry name" value="Adenylate_kinase_Adk"/>
    <property type="match status" value="1"/>
</dbReference>
<comment type="similarity">
    <text evidence="4">Belongs to the adenylate kinase family.</text>
</comment>
<dbReference type="PRINTS" id="PR00094">
    <property type="entry name" value="ADENYLTKNASE"/>
</dbReference>
<feature type="domain" description="Adenylate kinase active site lid" evidence="5">
    <location>
        <begin position="172"/>
        <end position="207"/>
    </location>
</feature>
<keyword evidence="3 4" id="KW-0418">Kinase</keyword>
<evidence type="ECO:0000256" key="4">
    <source>
        <dbReference type="RuleBase" id="RU003330"/>
    </source>
</evidence>
<dbReference type="GeneID" id="39595117"/>
<keyword evidence="2" id="KW-0547">Nucleotide-binding</keyword>
<dbReference type="VEuPathDB" id="FungiDB:C8Q69DRAFT_178697"/>
<accession>A0A443I3I1</accession>
<reference evidence="6 7" key="1">
    <citation type="journal article" date="2018" name="Front. Microbiol.">
        <title>Genomic and genetic insights into a cosmopolitan fungus, Paecilomyces variotii (Eurotiales).</title>
        <authorList>
            <person name="Urquhart A.S."/>
            <person name="Mondo S.J."/>
            <person name="Makela M.R."/>
            <person name="Hane J.K."/>
            <person name="Wiebenga A."/>
            <person name="He G."/>
            <person name="Mihaltcheva S."/>
            <person name="Pangilinan J."/>
            <person name="Lipzen A."/>
            <person name="Barry K."/>
            <person name="de Vries R.P."/>
            <person name="Grigoriev I.V."/>
            <person name="Idnurm A."/>
        </authorList>
    </citation>
    <scope>NUCLEOTIDE SEQUENCE [LARGE SCALE GENOMIC DNA]</scope>
    <source>
        <strain evidence="6 7">CBS 101075</strain>
    </source>
</reference>
<dbReference type="InterPro" id="IPR000850">
    <property type="entry name" value="Adenylat/UMP-CMP_kin"/>
</dbReference>
<dbReference type="NCBIfam" id="TIGR01351">
    <property type="entry name" value="adk"/>
    <property type="match status" value="1"/>
</dbReference>
<gene>
    <name evidence="6" type="ORF">C8Q69DRAFT_178697</name>
</gene>
<dbReference type="Proteomes" id="UP000283841">
    <property type="component" value="Unassembled WGS sequence"/>
</dbReference>
<dbReference type="STRING" id="264951.A0A443I3I1"/>
<dbReference type="RefSeq" id="XP_028488289.1">
    <property type="nucleotide sequence ID" value="XM_028625840.1"/>
</dbReference>
<keyword evidence="1 4" id="KW-0808">Transferase</keyword>
<evidence type="ECO:0000256" key="2">
    <source>
        <dbReference type="ARBA" id="ARBA00022741"/>
    </source>
</evidence>
<dbReference type="InterPro" id="IPR027417">
    <property type="entry name" value="P-loop_NTPase"/>
</dbReference>
<dbReference type="PANTHER" id="PTHR23359">
    <property type="entry name" value="NUCLEOTIDE KINASE"/>
    <property type="match status" value="1"/>
</dbReference>